<evidence type="ECO:0000256" key="7">
    <source>
        <dbReference type="SAM" id="Phobius"/>
    </source>
</evidence>
<evidence type="ECO:0000256" key="4">
    <source>
        <dbReference type="ARBA" id="ARBA00022840"/>
    </source>
</evidence>
<protein>
    <submittedName>
        <fullName evidence="10">ABC transporter ATP-binding protein/permease</fullName>
    </submittedName>
</protein>
<evidence type="ECO:0000259" key="8">
    <source>
        <dbReference type="PROSITE" id="PS50893"/>
    </source>
</evidence>
<feature type="domain" description="ABC transmembrane type-1" evidence="9">
    <location>
        <begin position="10"/>
        <end position="289"/>
    </location>
</feature>
<dbReference type="InterPro" id="IPR003593">
    <property type="entry name" value="AAA+_ATPase"/>
</dbReference>
<dbReference type="Pfam" id="PF00005">
    <property type="entry name" value="ABC_tran"/>
    <property type="match status" value="1"/>
</dbReference>
<keyword evidence="3" id="KW-0547">Nucleotide-binding</keyword>
<dbReference type="InterPro" id="IPR027417">
    <property type="entry name" value="P-loop_NTPase"/>
</dbReference>
<gene>
    <name evidence="10" type="ORF">H9815_12275</name>
</gene>
<feature type="transmembrane region" description="Helical" evidence="7">
    <location>
        <begin position="12"/>
        <end position="34"/>
    </location>
</feature>
<feature type="domain" description="ABC transporter" evidence="8">
    <location>
        <begin position="320"/>
        <end position="550"/>
    </location>
</feature>
<dbReference type="Gene3D" id="1.20.1560.10">
    <property type="entry name" value="ABC transporter type 1, transmembrane domain"/>
    <property type="match status" value="1"/>
</dbReference>
<dbReference type="InterPro" id="IPR036640">
    <property type="entry name" value="ABC1_TM_sf"/>
</dbReference>
<comment type="caution">
    <text evidence="10">The sequence shown here is derived from an EMBL/GenBank/DDBJ whole genome shotgun (WGS) entry which is preliminary data.</text>
</comment>
<name>A0A9D2J553_9MICO</name>
<evidence type="ECO:0000256" key="5">
    <source>
        <dbReference type="ARBA" id="ARBA00022989"/>
    </source>
</evidence>
<sequence length="557" mass="58440">MLADLTTRSWVVIALAWLRTLALACAFVSAGHLLDALVVGEELPVGRLLVAFVLIGVAAAAGGLAAAEPPRVQAQEEVTWRSRLVRAVLDGDPHQVPTGTLVSRLTDGVERVAGYRATFVAPTFAAFTAPVLVLVVLALAVDPGLAVRLALLVALVPVVVAFFMRVFRRPNARYRRTAAAVAGRFHELLRALGTFRLLDATAQGRSELARASATLEDEVGATLRRSQLMILVNDALFAVVMVTAAVAMALDGFADGRLSAGDVLTTVLLALLLHEPIDRLGRSFYVGMGGRAEQRELRRLLEVPPPPPPPHAAAEGAPALTITGLSVDRGGRAVLREVNASVPAGGMLAVVGPTGAGKSTLALALQGLLPTRSGQISVAGRPQGTADLRALVRSVRQSPYLFTGTIAENLRLARPQATDEELWDALGRVHLRTEVAAMPATVHTPVGEGGTALSGGQVRRLALARALLSAAPVLILDEPTADLDRRSEHLITRALTELRGQRTLVVIAHRLETTTAADGVLVLENGAVADAGPPGELTDRSGYYAAATATESLGVSR</sequence>
<dbReference type="PROSITE" id="PS50929">
    <property type="entry name" value="ABC_TM1F"/>
    <property type="match status" value="1"/>
</dbReference>
<dbReference type="PANTHER" id="PTHR24221">
    <property type="entry name" value="ATP-BINDING CASSETTE SUB-FAMILY B"/>
    <property type="match status" value="1"/>
</dbReference>
<organism evidence="10 11">
    <name type="scientific">Candidatus Ruania gallistercoris</name>
    <dbReference type="NCBI Taxonomy" id="2838746"/>
    <lineage>
        <taxon>Bacteria</taxon>
        <taxon>Bacillati</taxon>
        <taxon>Actinomycetota</taxon>
        <taxon>Actinomycetes</taxon>
        <taxon>Micrococcales</taxon>
        <taxon>Ruaniaceae</taxon>
        <taxon>Ruania</taxon>
    </lineage>
</organism>
<feature type="transmembrane region" description="Helical" evidence="7">
    <location>
        <begin position="147"/>
        <end position="167"/>
    </location>
</feature>
<reference evidence="10" key="2">
    <citation type="submission" date="2021-04" db="EMBL/GenBank/DDBJ databases">
        <authorList>
            <person name="Gilroy R."/>
        </authorList>
    </citation>
    <scope>NUCLEOTIDE SEQUENCE</scope>
    <source>
        <strain evidence="10">ChiGjej4B4-7305</strain>
    </source>
</reference>
<keyword evidence="2 7" id="KW-0812">Transmembrane</keyword>
<comment type="subcellular location">
    <subcellularLocation>
        <location evidence="1">Cell membrane</location>
        <topology evidence="1">Multi-pass membrane protein</topology>
    </subcellularLocation>
</comment>
<feature type="transmembrane region" description="Helical" evidence="7">
    <location>
        <begin position="119"/>
        <end position="141"/>
    </location>
</feature>
<accession>A0A9D2J553</accession>
<dbReference type="PROSITE" id="PS50893">
    <property type="entry name" value="ABC_TRANSPORTER_2"/>
    <property type="match status" value="1"/>
</dbReference>
<dbReference type="AlphaFoldDB" id="A0A9D2J553"/>
<keyword evidence="4 10" id="KW-0067">ATP-binding</keyword>
<evidence type="ECO:0000256" key="1">
    <source>
        <dbReference type="ARBA" id="ARBA00004651"/>
    </source>
</evidence>
<feature type="transmembrane region" description="Helical" evidence="7">
    <location>
        <begin position="228"/>
        <end position="250"/>
    </location>
</feature>
<evidence type="ECO:0000256" key="3">
    <source>
        <dbReference type="ARBA" id="ARBA00022741"/>
    </source>
</evidence>
<feature type="transmembrane region" description="Helical" evidence="7">
    <location>
        <begin position="46"/>
        <end position="67"/>
    </location>
</feature>
<keyword evidence="6 7" id="KW-0472">Membrane</keyword>
<dbReference type="SUPFAM" id="SSF90123">
    <property type="entry name" value="ABC transporter transmembrane region"/>
    <property type="match status" value="1"/>
</dbReference>
<evidence type="ECO:0000256" key="6">
    <source>
        <dbReference type="ARBA" id="ARBA00023136"/>
    </source>
</evidence>
<dbReference type="GO" id="GO:0005524">
    <property type="term" value="F:ATP binding"/>
    <property type="evidence" value="ECO:0007669"/>
    <property type="project" value="UniProtKB-KW"/>
</dbReference>
<evidence type="ECO:0000259" key="9">
    <source>
        <dbReference type="PROSITE" id="PS50929"/>
    </source>
</evidence>
<dbReference type="GO" id="GO:0005886">
    <property type="term" value="C:plasma membrane"/>
    <property type="evidence" value="ECO:0007669"/>
    <property type="project" value="UniProtKB-SubCell"/>
</dbReference>
<dbReference type="Gene3D" id="3.40.50.300">
    <property type="entry name" value="P-loop containing nucleotide triphosphate hydrolases"/>
    <property type="match status" value="1"/>
</dbReference>
<dbReference type="Pfam" id="PF00664">
    <property type="entry name" value="ABC_membrane"/>
    <property type="match status" value="1"/>
</dbReference>
<dbReference type="InterPro" id="IPR003439">
    <property type="entry name" value="ABC_transporter-like_ATP-bd"/>
</dbReference>
<dbReference type="GO" id="GO:0140359">
    <property type="term" value="F:ABC-type transporter activity"/>
    <property type="evidence" value="ECO:0007669"/>
    <property type="project" value="InterPro"/>
</dbReference>
<dbReference type="EMBL" id="DXBY01000210">
    <property type="protein sequence ID" value="HIZ36547.1"/>
    <property type="molecule type" value="Genomic_DNA"/>
</dbReference>
<evidence type="ECO:0000313" key="11">
    <source>
        <dbReference type="Proteomes" id="UP000824037"/>
    </source>
</evidence>
<dbReference type="InterPro" id="IPR039421">
    <property type="entry name" value="Type_1_exporter"/>
</dbReference>
<dbReference type="SMART" id="SM00382">
    <property type="entry name" value="AAA"/>
    <property type="match status" value="1"/>
</dbReference>
<dbReference type="GO" id="GO:0016887">
    <property type="term" value="F:ATP hydrolysis activity"/>
    <property type="evidence" value="ECO:0007669"/>
    <property type="project" value="InterPro"/>
</dbReference>
<proteinExistence type="predicted"/>
<evidence type="ECO:0000256" key="2">
    <source>
        <dbReference type="ARBA" id="ARBA00022692"/>
    </source>
</evidence>
<dbReference type="SUPFAM" id="SSF52540">
    <property type="entry name" value="P-loop containing nucleoside triphosphate hydrolases"/>
    <property type="match status" value="1"/>
</dbReference>
<evidence type="ECO:0000313" key="10">
    <source>
        <dbReference type="EMBL" id="HIZ36547.1"/>
    </source>
</evidence>
<dbReference type="GO" id="GO:0034040">
    <property type="term" value="F:ATPase-coupled lipid transmembrane transporter activity"/>
    <property type="evidence" value="ECO:0007669"/>
    <property type="project" value="TreeGrafter"/>
</dbReference>
<reference evidence="10" key="1">
    <citation type="journal article" date="2021" name="PeerJ">
        <title>Extensive microbial diversity within the chicken gut microbiome revealed by metagenomics and culture.</title>
        <authorList>
            <person name="Gilroy R."/>
            <person name="Ravi A."/>
            <person name="Getino M."/>
            <person name="Pursley I."/>
            <person name="Horton D.L."/>
            <person name="Alikhan N.F."/>
            <person name="Baker D."/>
            <person name="Gharbi K."/>
            <person name="Hall N."/>
            <person name="Watson M."/>
            <person name="Adriaenssens E.M."/>
            <person name="Foster-Nyarko E."/>
            <person name="Jarju S."/>
            <person name="Secka A."/>
            <person name="Antonio M."/>
            <person name="Oren A."/>
            <person name="Chaudhuri R.R."/>
            <person name="La Ragione R."/>
            <person name="Hildebrand F."/>
            <person name="Pallen M.J."/>
        </authorList>
    </citation>
    <scope>NUCLEOTIDE SEQUENCE</scope>
    <source>
        <strain evidence="10">ChiGjej4B4-7305</strain>
    </source>
</reference>
<dbReference type="InterPro" id="IPR011527">
    <property type="entry name" value="ABC1_TM_dom"/>
</dbReference>
<dbReference type="Proteomes" id="UP000824037">
    <property type="component" value="Unassembled WGS sequence"/>
</dbReference>
<dbReference type="PANTHER" id="PTHR24221:SF654">
    <property type="entry name" value="ATP-BINDING CASSETTE SUB-FAMILY B MEMBER 6"/>
    <property type="match status" value="1"/>
</dbReference>
<keyword evidence="5 7" id="KW-1133">Transmembrane helix</keyword>